<name>A0ABW5AWS3_9FLAO</name>
<dbReference type="PROSITE" id="PS00599">
    <property type="entry name" value="AA_TRANSFER_CLASS_2"/>
    <property type="match status" value="1"/>
</dbReference>
<evidence type="ECO:0000256" key="4">
    <source>
        <dbReference type="ARBA" id="ARBA00022679"/>
    </source>
</evidence>
<evidence type="ECO:0000256" key="3">
    <source>
        <dbReference type="ARBA" id="ARBA00010008"/>
    </source>
</evidence>
<dbReference type="PANTHER" id="PTHR13693">
    <property type="entry name" value="CLASS II AMINOTRANSFERASE/8-AMINO-7-OXONONANOATE SYNTHASE"/>
    <property type="match status" value="1"/>
</dbReference>
<dbReference type="InterPro" id="IPR015421">
    <property type="entry name" value="PyrdxlP-dep_Trfase_major"/>
</dbReference>
<keyword evidence="5 6" id="KW-0663">Pyridoxal phosphate</keyword>
<dbReference type="Gene3D" id="3.40.640.10">
    <property type="entry name" value="Type I PLP-dependent aspartate aminotransferase-like (Major domain)"/>
    <property type="match status" value="1"/>
</dbReference>
<sequence>MQLPKKLQKKLQNRAQSNALRTLTKKSNLIDFSSNDYLGFAASKDLFDYTNELIRNRGQKKNGSTGSRLLSGNHEWYVEAEKILTKFHHAEAALIFNSGYDANIGFFSSVPQRGDLIFYDELIHASIRDGIQMSHAKSYKFKHNDLENLRLHIGRRRNVNNDYKEVYVATESIFSMDGDVPDLKGFVQFCKDNNCHLIVDEAHATGVFGKQGVGILQELGIEDQVFARINTFGKALGCHGAVILGSQDLINYLVNFARSFIYTTGLPPHSLAAIQSAYKTLQSTSEIEKLKSNISFFNNKLEELNLKSKFIKSDSAIHCCIISGNDRVKHVAQEIQKKGFDVKPILSPTVPKGKERLRICLHSFNSKAEITEVLELLTTFVSN</sequence>
<dbReference type="Proteomes" id="UP001597344">
    <property type="component" value="Unassembled WGS sequence"/>
</dbReference>
<dbReference type="Gene3D" id="3.90.1150.10">
    <property type="entry name" value="Aspartate Aminotransferase, domain 1"/>
    <property type="match status" value="1"/>
</dbReference>
<feature type="domain" description="Aminotransferase class I/classII large" evidence="7">
    <location>
        <begin position="28"/>
        <end position="375"/>
    </location>
</feature>
<reference evidence="9" key="1">
    <citation type="journal article" date="2019" name="Int. J. Syst. Evol. Microbiol.">
        <title>The Global Catalogue of Microorganisms (GCM) 10K type strain sequencing project: providing services to taxonomists for standard genome sequencing and annotation.</title>
        <authorList>
            <consortium name="The Broad Institute Genomics Platform"/>
            <consortium name="The Broad Institute Genome Sequencing Center for Infectious Disease"/>
            <person name="Wu L."/>
            <person name="Ma J."/>
        </authorList>
    </citation>
    <scope>NUCLEOTIDE SEQUENCE [LARGE SCALE GENOMIC DNA]</scope>
    <source>
        <strain evidence="9">DT92</strain>
    </source>
</reference>
<dbReference type="PANTHER" id="PTHR13693:SF77">
    <property type="entry name" value="8-AMINO-7-OXONONANOATE SYNTHASE"/>
    <property type="match status" value="1"/>
</dbReference>
<organism evidence="8 9">
    <name type="scientific">Aquimarina celericrescens</name>
    <dbReference type="NCBI Taxonomy" id="1964542"/>
    <lineage>
        <taxon>Bacteria</taxon>
        <taxon>Pseudomonadati</taxon>
        <taxon>Bacteroidota</taxon>
        <taxon>Flavobacteriia</taxon>
        <taxon>Flavobacteriales</taxon>
        <taxon>Flavobacteriaceae</taxon>
        <taxon>Aquimarina</taxon>
    </lineage>
</organism>
<evidence type="ECO:0000313" key="9">
    <source>
        <dbReference type="Proteomes" id="UP001597344"/>
    </source>
</evidence>
<dbReference type="EMBL" id="JBHUHY010000003">
    <property type="protein sequence ID" value="MFD2186547.1"/>
    <property type="molecule type" value="Genomic_DNA"/>
</dbReference>
<gene>
    <name evidence="8" type="ORF">ACFSJT_07060</name>
</gene>
<keyword evidence="8" id="KW-0032">Aminotransferase</keyword>
<evidence type="ECO:0000259" key="7">
    <source>
        <dbReference type="Pfam" id="PF00155"/>
    </source>
</evidence>
<keyword evidence="4" id="KW-0808">Transferase</keyword>
<comment type="pathway">
    <text evidence="2">Lipid metabolism.</text>
</comment>
<dbReference type="InterPro" id="IPR015422">
    <property type="entry name" value="PyrdxlP-dep_Trfase_small"/>
</dbReference>
<comment type="caution">
    <text evidence="8">The sequence shown here is derived from an EMBL/GenBank/DDBJ whole genome shotgun (WGS) entry which is preliminary data.</text>
</comment>
<comment type="similarity">
    <text evidence="3">Belongs to the class-II pyridoxal-phosphate-dependent aminotransferase family. BioF subfamily.</text>
</comment>
<evidence type="ECO:0000256" key="2">
    <source>
        <dbReference type="ARBA" id="ARBA00005189"/>
    </source>
</evidence>
<dbReference type="GO" id="GO:0008483">
    <property type="term" value="F:transaminase activity"/>
    <property type="evidence" value="ECO:0007669"/>
    <property type="project" value="UniProtKB-KW"/>
</dbReference>
<proteinExistence type="inferred from homology"/>
<dbReference type="InterPro" id="IPR015424">
    <property type="entry name" value="PyrdxlP-dep_Trfase"/>
</dbReference>
<evidence type="ECO:0000313" key="8">
    <source>
        <dbReference type="EMBL" id="MFD2186547.1"/>
    </source>
</evidence>
<evidence type="ECO:0000256" key="1">
    <source>
        <dbReference type="ARBA" id="ARBA00001933"/>
    </source>
</evidence>
<dbReference type="Pfam" id="PF00155">
    <property type="entry name" value="Aminotran_1_2"/>
    <property type="match status" value="1"/>
</dbReference>
<keyword evidence="9" id="KW-1185">Reference proteome</keyword>
<protein>
    <submittedName>
        <fullName evidence="8">Aminotransferase class I/II-fold pyridoxal phosphate-dependent enzyme</fullName>
    </submittedName>
</protein>
<evidence type="ECO:0000256" key="6">
    <source>
        <dbReference type="RuleBase" id="RU003693"/>
    </source>
</evidence>
<comment type="cofactor">
    <cofactor evidence="1 6">
        <name>pyridoxal 5'-phosphate</name>
        <dbReference type="ChEBI" id="CHEBI:597326"/>
    </cofactor>
</comment>
<evidence type="ECO:0000256" key="5">
    <source>
        <dbReference type="ARBA" id="ARBA00022898"/>
    </source>
</evidence>
<dbReference type="RefSeq" id="WP_378319520.1">
    <property type="nucleotide sequence ID" value="NZ_JBHUHY010000003.1"/>
</dbReference>
<dbReference type="InterPro" id="IPR001917">
    <property type="entry name" value="Aminotrans_II_pyridoxalP_BS"/>
</dbReference>
<dbReference type="InterPro" id="IPR004839">
    <property type="entry name" value="Aminotransferase_I/II_large"/>
</dbReference>
<dbReference type="InterPro" id="IPR050087">
    <property type="entry name" value="AON_synthase_class-II"/>
</dbReference>
<dbReference type="SUPFAM" id="SSF53383">
    <property type="entry name" value="PLP-dependent transferases"/>
    <property type="match status" value="1"/>
</dbReference>
<accession>A0ABW5AWS3</accession>